<accession>A0AAD9YIS9</accession>
<feature type="compositionally biased region" description="Basic and acidic residues" evidence="1">
    <location>
        <begin position="766"/>
        <end position="790"/>
    </location>
</feature>
<feature type="compositionally biased region" description="Polar residues" evidence="1">
    <location>
        <begin position="1407"/>
        <end position="1424"/>
    </location>
</feature>
<feature type="region of interest" description="Disordered" evidence="1">
    <location>
        <begin position="1383"/>
        <end position="1646"/>
    </location>
</feature>
<feature type="compositionally biased region" description="Polar residues" evidence="1">
    <location>
        <begin position="743"/>
        <end position="756"/>
    </location>
</feature>
<feature type="region of interest" description="Disordered" evidence="1">
    <location>
        <begin position="399"/>
        <end position="446"/>
    </location>
</feature>
<protein>
    <submittedName>
        <fullName evidence="2">Xurface protein</fullName>
    </submittedName>
</protein>
<feature type="compositionally biased region" description="Polar residues" evidence="1">
    <location>
        <begin position="1543"/>
        <end position="1552"/>
    </location>
</feature>
<feature type="region of interest" description="Disordered" evidence="1">
    <location>
        <begin position="1"/>
        <end position="46"/>
    </location>
</feature>
<feature type="compositionally biased region" description="Polar residues" evidence="1">
    <location>
        <begin position="404"/>
        <end position="413"/>
    </location>
</feature>
<feature type="compositionally biased region" description="Basic and acidic residues" evidence="1">
    <location>
        <begin position="531"/>
        <end position="540"/>
    </location>
</feature>
<feature type="region of interest" description="Disordered" evidence="1">
    <location>
        <begin position="367"/>
        <end position="386"/>
    </location>
</feature>
<feature type="compositionally biased region" description="Polar residues" evidence="1">
    <location>
        <begin position="1147"/>
        <end position="1156"/>
    </location>
</feature>
<feature type="compositionally biased region" description="Polar residues" evidence="1">
    <location>
        <begin position="806"/>
        <end position="815"/>
    </location>
</feature>
<feature type="compositionally biased region" description="Basic and acidic residues" evidence="1">
    <location>
        <begin position="712"/>
        <end position="741"/>
    </location>
</feature>
<feature type="compositionally biased region" description="Acidic residues" evidence="1">
    <location>
        <begin position="1628"/>
        <end position="1646"/>
    </location>
</feature>
<name>A0AAD9YIS9_COLKA</name>
<feature type="compositionally biased region" description="Acidic residues" evidence="1">
    <location>
        <begin position="853"/>
        <end position="868"/>
    </location>
</feature>
<feature type="compositionally biased region" description="Polar residues" evidence="1">
    <location>
        <begin position="878"/>
        <end position="887"/>
    </location>
</feature>
<comment type="caution">
    <text evidence="2">The sequence shown here is derived from an EMBL/GenBank/DDBJ whole genome shotgun (WGS) entry which is preliminary data.</text>
</comment>
<feature type="compositionally biased region" description="Polar residues" evidence="1">
    <location>
        <begin position="1174"/>
        <end position="1186"/>
    </location>
</feature>
<feature type="region of interest" description="Disordered" evidence="1">
    <location>
        <begin position="616"/>
        <end position="1361"/>
    </location>
</feature>
<feature type="compositionally biased region" description="Low complexity" evidence="1">
    <location>
        <begin position="1383"/>
        <end position="1398"/>
    </location>
</feature>
<organism evidence="2 3">
    <name type="scientific">Colletotrichum kahawae</name>
    <name type="common">Coffee berry disease fungus</name>
    <dbReference type="NCBI Taxonomy" id="34407"/>
    <lineage>
        <taxon>Eukaryota</taxon>
        <taxon>Fungi</taxon>
        <taxon>Dikarya</taxon>
        <taxon>Ascomycota</taxon>
        <taxon>Pezizomycotina</taxon>
        <taxon>Sordariomycetes</taxon>
        <taxon>Hypocreomycetidae</taxon>
        <taxon>Glomerellales</taxon>
        <taxon>Glomerellaceae</taxon>
        <taxon>Colletotrichum</taxon>
        <taxon>Colletotrichum gloeosporioides species complex</taxon>
    </lineage>
</organism>
<evidence type="ECO:0000313" key="3">
    <source>
        <dbReference type="Proteomes" id="UP001281614"/>
    </source>
</evidence>
<feature type="compositionally biased region" description="Polar residues" evidence="1">
    <location>
        <begin position="1263"/>
        <end position="1290"/>
    </location>
</feature>
<feature type="compositionally biased region" description="Basic and acidic residues" evidence="1">
    <location>
        <begin position="1561"/>
        <end position="1575"/>
    </location>
</feature>
<gene>
    <name evidence="2" type="ORF">CKAH01_14914</name>
</gene>
<feature type="compositionally biased region" description="Polar residues" evidence="1">
    <location>
        <begin position="955"/>
        <end position="965"/>
    </location>
</feature>
<feature type="compositionally biased region" description="Polar residues" evidence="1">
    <location>
        <begin position="1310"/>
        <end position="1320"/>
    </location>
</feature>
<feature type="compositionally biased region" description="Polar residues" evidence="1">
    <location>
        <begin position="561"/>
        <end position="571"/>
    </location>
</feature>
<feature type="compositionally biased region" description="Low complexity" evidence="1">
    <location>
        <begin position="1435"/>
        <end position="1445"/>
    </location>
</feature>
<feature type="compositionally biased region" description="Polar residues" evidence="1">
    <location>
        <begin position="506"/>
        <end position="525"/>
    </location>
</feature>
<sequence length="1646" mass="176187">MSSHPQNPSYSAYAGLGSHTQPLHPTTLRPGVPRPSPEGNGNSTYDRQSQLDVTIGSAEHVFTCLRGGRGLACPHFPKYTAGNPTVHREYPSRLGFFHASNPQGFISYLETGKLCPNCLDQVVPNGYTYWTMIPSGDGKAIEGHWLDTAMSSQMYPRLYQSGTERFDQTTVRPQSIPDNLITQPKDLPIPQIAEAHDAWRWMQSQRKPFYIDALHLTNGWTPFAELSAQEDSRIVRRSRQSFVMSRPSGAIQNFAQRHATQDHAPLHNMDLSSVSQKLSGVTSTKGNYKQSTPTAIPISIRTDPGITATAAPSITRKAVPGTFNRPDLSHASSVPDMQRRAVVAASTATYSTAGAAGSQTVLVTNTATSTDSRLRPTSTNGMRAVSQPGFDMEANVNQRPHALGSSNRPSHGSLQDMKHISAGLPRPQSSSRPSSSMSNRPVPSTMSIQTGDIKQARWPAPTFNTIIATGVEHPVADQNLRPTEGSVKPPPRQANKPTGGKREHMSGQTKAQGTGQASVLNSRLQGSGPDGKTRPPDSTRHHNTSWYRHDPIDFDELDSGPTATVPQQLPATMSGHPSPLPRVLEPGSGTKAVGATRGLDTTQLAELFRLFQPNAETRPTQPRMLQKTSNKVTSGIPPRHPDRAKKLVPTTQTASKDMVGKKTTPQLKQTQATQKGMQATPATMSAQHVPEGQPPKSAQASTRHPELTPPGLKKDPAVQKDRLKSAVDTGRPKTSADDRRATGQGQTKTKPSSNKVSGVKPTKPTPKRESGRGGSSERKGSRVSGKEKKTSRLGGSKPHKLPGKGNKSNVSNSTPGKHGGSSSHITNNSSVTNSTTNTTIHIIGGDSDKSDPEMDDTSDGASGDETDGTGEFPEVTDVDSSVLSSPIGSAGQYPPGHDPQSDLDHPPNNNGEPGQQPEWSSQLSSPVSQIGGQTPNFPGQQAHVQIHGEGAQSGAGVNTLPSATNIHPPFLSQEPESHVTEQYSRFGDADSVIPSRTGMQTASEAAVTRGKDSTAPYSTQSPLPGYMHQPVSESEYGQGEQTSFLSSKGTTPCDDQHWNPAPSWPPARSSANDNHQFSNHPSLNSGTSGPGTDSNYRPPSAWGANAIGDASVNTQGLLPGAPAYAPSEQQNSVPPPPTAAEWPPKQTALNVNSYSLPNAGMDRKGPAQDAGHISASQPGPYSNQVGSPAWPMGAGQGINQSYFSPTTSQAPEPSYDPWAPQTGASQQSKNDPWGGEQTANVVEPNSAWDSKAEPMSPGPSAKPNASGTQAWQPQASLSTRSDQYPSPSEATNEDWPNWSDRNNAPAAPGSQASQVPTWQTLAPYAEKGTHMGHYGSQPRPIEHQSFSGETQSSPRTGSKTKGLAAAGLGLAAGAAIGYGLASLSRASSTSSASSKTSSQGDHGLDGFSNQLWNNPEGQNGTLYNDGTDDAHETSSIKSRSSSSSSNQETMGWFPQEQQLANSNWDDQNDNSGHYTDMNYDGDIYRNGSQHFDNRSMASDQLSPTYYNNGHVPSPSSDVEQPYTYQNRSDNVVEYGDWPREDNVYQQSYQNQPESENEDSSDSERSVYDSQPDHSYDPQNQYFQHQGYAPEAYQHSEEFGDDQSDAPTNDQSDSESEPGDEYQYPSGNDTDDGDDGDDGVCSDDESD</sequence>
<dbReference type="EMBL" id="VYYT01000103">
    <property type="protein sequence ID" value="KAK2769899.1"/>
    <property type="molecule type" value="Genomic_DNA"/>
</dbReference>
<dbReference type="Proteomes" id="UP001281614">
    <property type="component" value="Unassembled WGS sequence"/>
</dbReference>
<reference evidence="2" key="1">
    <citation type="submission" date="2023-02" db="EMBL/GenBank/DDBJ databases">
        <title>Colletotrichum kahawae CIFC_Que2 genome sequencing and assembly.</title>
        <authorList>
            <person name="Baroncelli R."/>
        </authorList>
    </citation>
    <scope>NUCLEOTIDE SEQUENCE</scope>
    <source>
        <strain evidence="2">CIFC_Que2</strain>
    </source>
</reference>
<proteinExistence type="predicted"/>
<keyword evidence="3" id="KW-1185">Reference proteome</keyword>
<feature type="compositionally biased region" description="Polar residues" evidence="1">
    <location>
        <begin position="1"/>
        <end position="10"/>
    </location>
</feature>
<feature type="compositionally biased region" description="Low complexity" evidence="1">
    <location>
        <begin position="820"/>
        <end position="845"/>
    </location>
</feature>
<feature type="region of interest" description="Disordered" evidence="1">
    <location>
        <begin position="471"/>
        <end position="580"/>
    </location>
</feature>
<feature type="compositionally biased region" description="Polar residues" evidence="1">
    <location>
        <begin position="1072"/>
        <end position="1097"/>
    </location>
</feature>
<feature type="compositionally biased region" description="Low complexity" evidence="1">
    <location>
        <begin position="425"/>
        <end position="444"/>
    </location>
</feature>
<evidence type="ECO:0000313" key="2">
    <source>
        <dbReference type="EMBL" id="KAK2769899.1"/>
    </source>
</evidence>
<feature type="compositionally biased region" description="Polar residues" evidence="1">
    <location>
        <begin position="919"/>
        <end position="943"/>
    </location>
</feature>
<feature type="compositionally biased region" description="Polar residues" evidence="1">
    <location>
        <begin position="1486"/>
        <end position="1507"/>
    </location>
</feature>
<feature type="compositionally biased region" description="Polar residues" evidence="1">
    <location>
        <begin position="1197"/>
        <end position="1211"/>
    </location>
</feature>
<feature type="compositionally biased region" description="Low complexity" evidence="1">
    <location>
        <begin position="906"/>
        <end position="918"/>
    </location>
</feature>
<feature type="compositionally biased region" description="Polar residues" evidence="1">
    <location>
        <begin position="663"/>
        <end position="686"/>
    </location>
</feature>
<feature type="compositionally biased region" description="Polar residues" evidence="1">
    <location>
        <begin position="1455"/>
        <end position="1473"/>
    </location>
</feature>
<feature type="compositionally biased region" description="Polar residues" evidence="1">
    <location>
        <begin position="367"/>
        <end position="381"/>
    </location>
</feature>
<feature type="compositionally biased region" description="Polar residues" evidence="1">
    <location>
        <begin position="1039"/>
        <end position="1050"/>
    </location>
</feature>
<feature type="compositionally biased region" description="Polar residues" evidence="1">
    <location>
        <begin position="1344"/>
        <end position="1359"/>
    </location>
</feature>
<evidence type="ECO:0000256" key="1">
    <source>
        <dbReference type="SAM" id="MobiDB-lite"/>
    </source>
</evidence>
<feature type="compositionally biased region" description="Polar residues" evidence="1">
    <location>
        <begin position="1513"/>
        <end position="1529"/>
    </location>
</feature>